<gene>
    <name evidence="6" type="ORF">KOW79_004726</name>
</gene>
<dbReference type="SUPFAM" id="SSF53335">
    <property type="entry name" value="S-adenosyl-L-methionine-dependent methyltransferases"/>
    <property type="match status" value="1"/>
</dbReference>
<evidence type="ECO:0000256" key="4">
    <source>
        <dbReference type="ARBA" id="ARBA00022691"/>
    </source>
</evidence>
<evidence type="ECO:0008006" key="8">
    <source>
        <dbReference type="Google" id="ProtNLM"/>
    </source>
</evidence>
<evidence type="ECO:0000313" key="6">
    <source>
        <dbReference type="EMBL" id="KAG7330757.1"/>
    </source>
</evidence>
<dbReference type="GO" id="GO:0032259">
    <property type="term" value="P:methylation"/>
    <property type="evidence" value="ECO:0007669"/>
    <property type="project" value="UniProtKB-KW"/>
</dbReference>
<evidence type="ECO:0000313" key="7">
    <source>
        <dbReference type="Proteomes" id="UP000824219"/>
    </source>
</evidence>
<evidence type="ECO:0000256" key="3">
    <source>
        <dbReference type="ARBA" id="ARBA00022679"/>
    </source>
</evidence>
<evidence type="ECO:0000256" key="1">
    <source>
        <dbReference type="ARBA" id="ARBA00011245"/>
    </source>
</evidence>
<dbReference type="AlphaFoldDB" id="A0A9D3SNL2"/>
<evidence type="ECO:0000256" key="5">
    <source>
        <dbReference type="PIRSR" id="PIRSR016616-2"/>
    </source>
</evidence>
<evidence type="ECO:0000256" key="2">
    <source>
        <dbReference type="ARBA" id="ARBA00022603"/>
    </source>
</evidence>
<keyword evidence="2" id="KW-0489">Methyltransferase</keyword>
<comment type="caution">
    <text evidence="6">The sequence shown here is derived from an EMBL/GenBank/DDBJ whole genome shotgun (WGS) entry which is preliminary data.</text>
</comment>
<organism evidence="6 7">
    <name type="scientific">Hemibagrus wyckioides</name>
    <dbReference type="NCBI Taxonomy" id="337641"/>
    <lineage>
        <taxon>Eukaryota</taxon>
        <taxon>Metazoa</taxon>
        <taxon>Chordata</taxon>
        <taxon>Craniata</taxon>
        <taxon>Vertebrata</taxon>
        <taxon>Euteleostomi</taxon>
        <taxon>Actinopterygii</taxon>
        <taxon>Neopterygii</taxon>
        <taxon>Teleostei</taxon>
        <taxon>Ostariophysi</taxon>
        <taxon>Siluriformes</taxon>
        <taxon>Bagridae</taxon>
        <taxon>Hemibagrus</taxon>
    </lineage>
</organism>
<dbReference type="EMBL" id="JAHKSW010000006">
    <property type="protein sequence ID" value="KAG7330757.1"/>
    <property type="molecule type" value="Genomic_DNA"/>
</dbReference>
<dbReference type="PIRSF" id="PIRSF016616">
    <property type="entry name" value="HHMT"/>
    <property type="match status" value="1"/>
</dbReference>
<dbReference type="OrthoDB" id="5984880at2759"/>
<name>A0A9D3SNL2_9TELE</name>
<proteinExistence type="predicted"/>
<dbReference type="Pfam" id="PF13489">
    <property type="entry name" value="Methyltransf_23"/>
    <property type="match status" value="1"/>
</dbReference>
<accession>A0A9D3SNL2</accession>
<dbReference type="PROSITE" id="PS51597">
    <property type="entry name" value="SAM_HNMT"/>
    <property type="match status" value="1"/>
</dbReference>
<reference evidence="6 7" key="1">
    <citation type="submission" date="2021-06" db="EMBL/GenBank/DDBJ databases">
        <title>Chromosome-level genome assembly of the red-tail catfish (Hemibagrus wyckioides).</title>
        <authorList>
            <person name="Shao F."/>
        </authorList>
    </citation>
    <scope>NUCLEOTIDE SEQUENCE [LARGE SCALE GENOMIC DNA]</scope>
    <source>
        <strain evidence="6">EC202008001</strain>
        <tissue evidence="6">Blood</tissue>
    </source>
</reference>
<dbReference type="GO" id="GO:0008170">
    <property type="term" value="F:N-methyltransferase activity"/>
    <property type="evidence" value="ECO:0007669"/>
    <property type="project" value="InterPro"/>
</dbReference>
<dbReference type="InterPro" id="IPR016673">
    <property type="entry name" value="HHMT-like"/>
</dbReference>
<dbReference type="Proteomes" id="UP000824219">
    <property type="component" value="Linkage Group LG06"/>
</dbReference>
<comment type="subunit">
    <text evidence="1">Monomer.</text>
</comment>
<keyword evidence="7" id="KW-1185">Reference proteome</keyword>
<dbReference type="Gene3D" id="3.40.50.150">
    <property type="entry name" value="Vaccinia Virus protein VP39"/>
    <property type="match status" value="1"/>
</dbReference>
<dbReference type="FunFam" id="3.40.50.150:FF:000118">
    <property type="entry name" value="Histamine N-methyltransferase"/>
    <property type="match status" value="1"/>
</dbReference>
<feature type="binding site" evidence="5">
    <location>
        <position position="283"/>
    </location>
    <ligand>
        <name>substrate</name>
    </ligand>
</feature>
<dbReference type="InterPro" id="IPR029063">
    <property type="entry name" value="SAM-dependent_MTases_sf"/>
</dbReference>
<sequence>MEVQNRCLADDYSRYLKSFELFLERSSEHQCMRHFICNTLPDLLTTVGVGKSSLNVMGVGSGAGEIDLEILTQLHTKHPEARVENDVVEPSGDMLYKYKDLVVKTPGLDHITFRFNKMTASEFESDWKQRNTDRKLDFIHMIQMLYYVNDPEATVSFFRSLLHKDGKLLIILVSGQSGWGRLWRTYRAQLCKSNISQCITSGEVRNFLDAKGIPYQSHTLPSQMDITECFTAGDEKGELLLDFLTEVLEFSKNSSPELKAGVLELLKHPECSRELDGRIIFNNNLEALVLTP</sequence>
<keyword evidence="4" id="KW-0949">S-adenosyl-L-methionine</keyword>
<feature type="binding site" evidence="5">
    <location>
        <position position="28"/>
    </location>
    <ligand>
        <name>substrate</name>
    </ligand>
</feature>
<keyword evidence="3" id="KW-0808">Transferase</keyword>
<protein>
    <recommendedName>
        <fullName evidence="8">Histamine N-methyltransferase</fullName>
    </recommendedName>
</protein>